<dbReference type="Proteomes" id="UP000285146">
    <property type="component" value="Unassembled WGS sequence"/>
</dbReference>
<evidence type="ECO:0000313" key="2">
    <source>
        <dbReference type="Proteomes" id="UP000285146"/>
    </source>
</evidence>
<accession>A0A423WSI1</accession>
<name>A0A423WSI1_9PEZI</name>
<dbReference type="OrthoDB" id="3521506at2759"/>
<comment type="caution">
    <text evidence="1">The sequence shown here is derived from an EMBL/GenBank/DDBJ whole genome shotgun (WGS) entry which is preliminary data.</text>
</comment>
<gene>
    <name evidence="1" type="ORF">VPNG_08100</name>
</gene>
<evidence type="ECO:0000313" key="1">
    <source>
        <dbReference type="EMBL" id="ROW06257.1"/>
    </source>
</evidence>
<sequence>MVGRKKLLEYFIDDIPDEKITPPPDHGTVFTDGNFRLDVQGITSNNQWNLQVQVNYRPKKSSLTAYAPDTVAGPALVPKDDPWTAAQIKQKLKETSTL</sequence>
<reference evidence="1 2" key="1">
    <citation type="submission" date="2015-09" db="EMBL/GenBank/DDBJ databases">
        <title>Host preference determinants of Valsa canker pathogens revealed by comparative genomics.</title>
        <authorList>
            <person name="Yin Z."/>
            <person name="Huang L."/>
        </authorList>
    </citation>
    <scope>NUCLEOTIDE SEQUENCE [LARGE SCALE GENOMIC DNA]</scope>
    <source>
        <strain evidence="1 2">SXYLt</strain>
    </source>
</reference>
<dbReference type="EMBL" id="LKEB01000043">
    <property type="protein sequence ID" value="ROW06257.1"/>
    <property type="molecule type" value="Genomic_DNA"/>
</dbReference>
<dbReference type="InParanoid" id="A0A423WSI1"/>
<protein>
    <submittedName>
        <fullName evidence="1">Uncharacterized protein</fullName>
    </submittedName>
</protein>
<proteinExistence type="predicted"/>
<organism evidence="1 2">
    <name type="scientific">Cytospora leucostoma</name>
    <dbReference type="NCBI Taxonomy" id="1230097"/>
    <lineage>
        <taxon>Eukaryota</taxon>
        <taxon>Fungi</taxon>
        <taxon>Dikarya</taxon>
        <taxon>Ascomycota</taxon>
        <taxon>Pezizomycotina</taxon>
        <taxon>Sordariomycetes</taxon>
        <taxon>Sordariomycetidae</taxon>
        <taxon>Diaporthales</taxon>
        <taxon>Cytosporaceae</taxon>
        <taxon>Cytospora</taxon>
    </lineage>
</organism>
<keyword evidence="2" id="KW-1185">Reference proteome</keyword>
<dbReference type="AlphaFoldDB" id="A0A423WSI1"/>